<dbReference type="EMBL" id="AZBU02000009">
    <property type="protein sequence ID" value="TKR64114.1"/>
    <property type="molecule type" value="Genomic_DNA"/>
</dbReference>
<evidence type="ECO:0000256" key="3">
    <source>
        <dbReference type="ARBA" id="ARBA00022989"/>
    </source>
</evidence>
<evidence type="ECO:0000256" key="2">
    <source>
        <dbReference type="ARBA" id="ARBA00022692"/>
    </source>
</evidence>
<evidence type="ECO:0000313" key="7">
    <source>
        <dbReference type="Proteomes" id="UP000298663"/>
    </source>
</evidence>
<organism evidence="6 7">
    <name type="scientific">Steinernema carpocapsae</name>
    <name type="common">Entomopathogenic nematode</name>
    <dbReference type="NCBI Taxonomy" id="34508"/>
    <lineage>
        <taxon>Eukaryota</taxon>
        <taxon>Metazoa</taxon>
        <taxon>Ecdysozoa</taxon>
        <taxon>Nematoda</taxon>
        <taxon>Chromadorea</taxon>
        <taxon>Rhabditida</taxon>
        <taxon>Tylenchina</taxon>
        <taxon>Panagrolaimomorpha</taxon>
        <taxon>Strongyloidoidea</taxon>
        <taxon>Steinernematidae</taxon>
        <taxon>Steinernema</taxon>
    </lineage>
</organism>
<evidence type="ECO:0000256" key="5">
    <source>
        <dbReference type="SAM" id="Phobius"/>
    </source>
</evidence>
<keyword evidence="3 5" id="KW-1133">Transmembrane helix</keyword>
<protein>
    <recommendedName>
        <fullName evidence="8">MARVEL domain-containing protein</fullName>
    </recommendedName>
</protein>
<comment type="subcellular location">
    <subcellularLocation>
        <location evidence="1">Endomembrane system</location>
        <topology evidence="1">Multi-pass membrane protein</topology>
    </subcellularLocation>
</comment>
<keyword evidence="7" id="KW-1185">Reference proteome</keyword>
<feature type="transmembrane region" description="Helical" evidence="5">
    <location>
        <begin position="51"/>
        <end position="71"/>
    </location>
</feature>
<evidence type="ECO:0000256" key="4">
    <source>
        <dbReference type="ARBA" id="ARBA00023136"/>
    </source>
</evidence>
<keyword evidence="2 5" id="KW-0812">Transmembrane</keyword>
<evidence type="ECO:0008006" key="8">
    <source>
        <dbReference type="Google" id="ProtNLM"/>
    </source>
</evidence>
<dbReference type="PANTHER" id="PTHR12479:SF10">
    <property type="entry name" value="LYSOSOMAL-ASSOCIATED TRANSMEMBRANE PROTEIN"/>
    <property type="match status" value="1"/>
</dbReference>
<accession>A0A4U5M5J8</accession>
<name>A0A4U5M5J8_STECR</name>
<feature type="transmembrane region" description="Helical" evidence="5">
    <location>
        <begin position="83"/>
        <end position="108"/>
    </location>
</feature>
<dbReference type="Proteomes" id="UP000298663">
    <property type="component" value="Unassembled WGS sequence"/>
</dbReference>
<evidence type="ECO:0000313" key="6">
    <source>
        <dbReference type="EMBL" id="TKR64114.1"/>
    </source>
</evidence>
<comment type="caution">
    <text evidence="6">The sequence shown here is derived from an EMBL/GenBank/DDBJ whole genome shotgun (WGS) entry which is preliminary data.</text>
</comment>
<feature type="transmembrane region" description="Helical" evidence="5">
    <location>
        <begin position="20"/>
        <end position="39"/>
    </location>
</feature>
<reference evidence="6 7" key="2">
    <citation type="journal article" date="2019" name="G3 (Bethesda)">
        <title>Hybrid Assembly of the Genome of the Entomopathogenic Nematode Steinernema carpocapsae Identifies the X-Chromosome.</title>
        <authorList>
            <person name="Serra L."/>
            <person name="Macchietto M."/>
            <person name="Macias-Munoz A."/>
            <person name="McGill C.J."/>
            <person name="Rodriguez I.M."/>
            <person name="Rodriguez B."/>
            <person name="Murad R."/>
            <person name="Mortazavi A."/>
        </authorList>
    </citation>
    <scope>NUCLEOTIDE SEQUENCE [LARGE SCALE GENOMIC DNA]</scope>
    <source>
        <strain evidence="6 7">ALL</strain>
    </source>
</reference>
<dbReference type="PANTHER" id="PTHR12479">
    <property type="entry name" value="LYSOSOMAL-ASSOCIATED TRANSMEMBRANE PROTEIN"/>
    <property type="match status" value="1"/>
</dbReference>
<keyword evidence="4 5" id="KW-0472">Membrane</keyword>
<dbReference type="GO" id="GO:0005765">
    <property type="term" value="C:lysosomal membrane"/>
    <property type="evidence" value="ECO:0007669"/>
    <property type="project" value="TreeGrafter"/>
</dbReference>
<feature type="transmembrane region" description="Helical" evidence="5">
    <location>
        <begin position="128"/>
        <end position="145"/>
    </location>
</feature>
<dbReference type="AlphaFoldDB" id="A0A4U5M5J8"/>
<proteinExistence type="predicted"/>
<dbReference type="InterPro" id="IPR051115">
    <property type="entry name" value="LAPTM_transporter"/>
</dbReference>
<dbReference type="GO" id="GO:0012505">
    <property type="term" value="C:endomembrane system"/>
    <property type="evidence" value="ECO:0007669"/>
    <property type="project" value="UniProtKB-SubCell"/>
</dbReference>
<gene>
    <name evidence="6" type="ORF">L596_024700</name>
</gene>
<sequence>MGYPYQSYSTREYCCFCLDYQAGTVIVGVLFCLEALASGMWHFPMVLNGQWMAITSLAVSLIMIVCGLLAVHGATYFKARQVMPLIVALAIHVIIVAIIIIGATAILIRPPLLDENLEKLIPIRRKMAVTVFLNVIVGLILSWFFKTVYNCYDYLCSAKSYGGYSNGSPIDYV</sequence>
<reference evidence="6 7" key="1">
    <citation type="journal article" date="2015" name="Genome Biol.">
        <title>Comparative genomics of Steinernema reveals deeply conserved gene regulatory networks.</title>
        <authorList>
            <person name="Dillman A.R."/>
            <person name="Macchietto M."/>
            <person name="Porter C.F."/>
            <person name="Rogers A."/>
            <person name="Williams B."/>
            <person name="Antoshechkin I."/>
            <person name="Lee M.M."/>
            <person name="Goodwin Z."/>
            <person name="Lu X."/>
            <person name="Lewis E.E."/>
            <person name="Goodrich-Blair H."/>
            <person name="Stock S.P."/>
            <person name="Adams B.J."/>
            <person name="Sternberg P.W."/>
            <person name="Mortazavi A."/>
        </authorList>
    </citation>
    <scope>NUCLEOTIDE SEQUENCE [LARGE SCALE GENOMIC DNA]</scope>
    <source>
        <strain evidence="6 7">ALL</strain>
    </source>
</reference>
<evidence type="ECO:0000256" key="1">
    <source>
        <dbReference type="ARBA" id="ARBA00004127"/>
    </source>
</evidence>